<evidence type="ECO:0000313" key="4">
    <source>
        <dbReference type="EMBL" id="MEC0239892.1"/>
    </source>
</evidence>
<dbReference type="PANTHER" id="PTHR47506:SF1">
    <property type="entry name" value="HTH-TYPE TRANSCRIPTIONAL REGULATOR YJDC"/>
    <property type="match status" value="1"/>
</dbReference>
<dbReference type="Gene3D" id="1.10.357.10">
    <property type="entry name" value="Tetracycline Repressor, domain 2"/>
    <property type="match status" value="1"/>
</dbReference>
<protein>
    <submittedName>
        <fullName evidence="4">TetR family transcriptional regulator C-terminal domain-containing protein</fullName>
    </submittedName>
</protein>
<evidence type="ECO:0000256" key="2">
    <source>
        <dbReference type="ARBA" id="ARBA00023163"/>
    </source>
</evidence>
<dbReference type="Pfam" id="PF16925">
    <property type="entry name" value="TetR_C_13"/>
    <property type="match status" value="1"/>
</dbReference>
<reference evidence="4 5" key="1">
    <citation type="submission" date="2023-03" db="EMBL/GenBank/DDBJ databases">
        <title>Bacillus Genome Sequencing.</title>
        <authorList>
            <person name="Dunlap C."/>
        </authorList>
    </citation>
    <scope>NUCLEOTIDE SEQUENCE [LARGE SCALE GENOMIC DNA]</scope>
    <source>
        <strain evidence="4 5">BD-525</strain>
    </source>
</reference>
<dbReference type="PANTHER" id="PTHR47506">
    <property type="entry name" value="TRANSCRIPTIONAL REGULATORY PROTEIN"/>
    <property type="match status" value="1"/>
</dbReference>
<comment type="caution">
    <text evidence="4">The sequence shown here is derived from an EMBL/GenBank/DDBJ whole genome shotgun (WGS) entry which is preliminary data.</text>
</comment>
<dbReference type="InterPro" id="IPR036271">
    <property type="entry name" value="Tet_transcr_reg_TetR-rel_C_sf"/>
</dbReference>
<keyword evidence="2" id="KW-0804">Transcription</keyword>
<dbReference type="InterPro" id="IPR011075">
    <property type="entry name" value="TetR_C"/>
</dbReference>
<evidence type="ECO:0000313" key="5">
    <source>
        <dbReference type="Proteomes" id="UP001344632"/>
    </source>
</evidence>
<organism evidence="4 5">
    <name type="scientific">Paenibacillus dokdonensis</name>
    <dbReference type="NCBI Taxonomy" id="2567944"/>
    <lineage>
        <taxon>Bacteria</taxon>
        <taxon>Bacillati</taxon>
        <taxon>Bacillota</taxon>
        <taxon>Bacilli</taxon>
        <taxon>Bacillales</taxon>
        <taxon>Paenibacillaceae</taxon>
        <taxon>Paenibacillus</taxon>
    </lineage>
</organism>
<feature type="domain" description="Tetracyclin repressor-like C-terminal" evidence="3">
    <location>
        <begin position="13"/>
        <end position="120"/>
    </location>
</feature>
<sequence>MTGNLLKNAPSAKERIRQYFDLYITNALCDEGFPNGCMITNATIGLNSPDEQLQKLIRDSFEELEQLFYEVLSKGQQTGEIDPKKDIHTLAHLLLNLNHSINVISKVKRDRRVIDEMMNTVIEML</sequence>
<keyword evidence="5" id="KW-1185">Reference proteome</keyword>
<accession>A0ABU6GLB4</accession>
<dbReference type="Proteomes" id="UP001344632">
    <property type="component" value="Unassembled WGS sequence"/>
</dbReference>
<dbReference type="SUPFAM" id="SSF48498">
    <property type="entry name" value="Tetracyclin repressor-like, C-terminal domain"/>
    <property type="match status" value="1"/>
</dbReference>
<evidence type="ECO:0000259" key="3">
    <source>
        <dbReference type="Pfam" id="PF16925"/>
    </source>
</evidence>
<dbReference type="RefSeq" id="WP_326087182.1">
    <property type="nucleotide sequence ID" value="NZ_JARLKZ010000005.1"/>
</dbReference>
<dbReference type="EMBL" id="JARLKZ010000005">
    <property type="protein sequence ID" value="MEC0239892.1"/>
    <property type="molecule type" value="Genomic_DNA"/>
</dbReference>
<gene>
    <name evidence="4" type="ORF">P4H66_08510</name>
</gene>
<name>A0ABU6GLB4_9BACL</name>
<evidence type="ECO:0000256" key="1">
    <source>
        <dbReference type="ARBA" id="ARBA00023015"/>
    </source>
</evidence>
<keyword evidence="1" id="KW-0805">Transcription regulation</keyword>
<proteinExistence type="predicted"/>